<sequence length="466" mass="51753">MKSILLLFIAIPFLGLAQNSDVISVADRNSKESVSFRRISTSDEGKKIDDQQVDDVIYKKINGNFYKRVIPQNIVDVTWFGNTSDAIQKAVDFASVNLGPWKRAKYSIYLPEGTYVIDKPIKITNVEGIHIYGGGIGTLLEIKENTKISSIFELNGTAYGVYENFYFGGAPGSSCDNFIYMYWGDKKSDVQPVGYPKRSSTQNSFTNIRNISGKFKDAVRIDGHNQNDMSMWYNCSFNGNWTPKEKDFFQSAFNIGDGTAGNNLIHNFQNSYIVGVKNAFIFGGVGGSITGGGASNVDTYIVRNNPNETLLVSGVRLEGTSRIYRNEGYLNGIHEYPDNVTFQNLWYSASGSPHDYFDSAADGILIFHGGGTLNIMGSTFTYFPKDKKIRIKLSGAMNNNFHNAINIIGSNIPEKFENLFIVDSWAHASANVIGSNETAEGGMKMGNHVHQWMKDFNYKSTSLPNK</sequence>
<gene>
    <name evidence="2" type="ORF">ACM44_08080</name>
</gene>
<dbReference type="PATRIC" id="fig|1304281.5.peg.1735"/>
<accession>A0A0J7LQ00</accession>
<dbReference type="InterPro" id="IPR011050">
    <property type="entry name" value="Pectin_lyase_fold/virulence"/>
</dbReference>
<feature type="chain" id="PRO_5005290882" description="Pectate lyase superfamily protein domain-containing protein" evidence="1">
    <location>
        <begin position="18"/>
        <end position="466"/>
    </location>
</feature>
<evidence type="ECO:0000256" key="1">
    <source>
        <dbReference type="SAM" id="SignalP"/>
    </source>
</evidence>
<evidence type="ECO:0000313" key="2">
    <source>
        <dbReference type="EMBL" id="KMQ71130.1"/>
    </source>
</evidence>
<name>A0A0J7LQ00_9FLAO</name>
<keyword evidence="3" id="KW-1185">Reference proteome</keyword>
<dbReference type="Proteomes" id="UP000035900">
    <property type="component" value="Unassembled WGS sequence"/>
</dbReference>
<dbReference type="RefSeq" id="WP_048499529.1">
    <property type="nucleotide sequence ID" value="NZ_LFNG01000010.1"/>
</dbReference>
<reference evidence="2 3" key="1">
    <citation type="journal article" date="2004" name="Int. J. Syst. Evol. Microbiol.">
        <title>Kaistella koreensis gen. nov., sp. nov., a novel member of the Chryseobacterium-Bergeyella-Riemerella branch.</title>
        <authorList>
            <person name="Kim M.K."/>
            <person name="Im W.T."/>
            <person name="Shin Y.K."/>
            <person name="Lim J.H."/>
            <person name="Kim S.H."/>
            <person name="Lee B.C."/>
            <person name="Park M.Y."/>
            <person name="Lee K.Y."/>
            <person name="Lee S.T."/>
        </authorList>
    </citation>
    <scope>NUCLEOTIDE SEQUENCE [LARGE SCALE GENOMIC DNA]</scope>
    <source>
        <strain evidence="2 3">CCUG 49689</strain>
    </source>
</reference>
<organism evidence="2 3">
    <name type="scientific">Chryseobacterium koreense CCUG 49689</name>
    <dbReference type="NCBI Taxonomy" id="1304281"/>
    <lineage>
        <taxon>Bacteria</taxon>
        <taxon>Pseudomonadati</taxon>
        <taxon>Bacteroidota</taxon>
        <taxon>Flavobacteriia</taxon>
        <taxon>Flavobacteriales</taxon>
        <taxon>Weeksellaceae</taxon>
        <taxon>Chryseobacterium group</taxon>
        <taxon>Chryseobacterium</taxon>
    </lineage>
</organism>
<comment type="caution">
    <text evidence="2">The sequence shown here is derived from an EMBL/GenBank/DDBJ whole genome shotgun (WGS) entry which is preliminary data.</text>
</comment>
<dbReference type="OrthoDB" id="606446at2"/>
<dbReference type="InterPro" id="IPR012334">
    <property type="entry name" value="Pectin_lyas_fold"/>
</dbReference>
<keyword evidence="1" id="KW-0732">Signal</keyword>
<evidence type="ECO:0000313" key="3">
    <source>
        <dbReference type="Proteomes" id="UP000035900"/>
    </source>
</evidence>
<proteinExistence type="predicted"/>
<dbReference type="AlphaFoldDB" id="A0A0J7LQ00"/>
<dbReference type="STRING" id="1304281.ACM44_08080"/>
<evidence type="ECO:0008006" key="4">
    <source>
        <dbReference type="Google" id="ProtNLM"/>
    </source>
</evidence>
<protein>
    <recommendedName>
        <fullName evidence="4">Pectate lyase superfamily protein domain-containing protein</fullName>
    </recommendedName>
</protein>
<feature type="signal peptide" evidence="1">
    <location>
        <begin position="1"/>
        <end position="17"/>
    </location>
</feature>
<dbReference type="SUPFAM" id="SSF51126">
    <property type="entry name" value="Pectin lyase-like"/>
    <property type="match status" value="1"/>
</dbReference>
<dbReference type="Gene3D" id="2.160.20.10">
    <property type="entry name" value="Single-stranded right-handed beta-helix, Pectin lyase-like"/>
    <property type="match status" value="1"/>
</dbReference>
<dbReference type="EMBL" id="LFNG01000010">
    <property type="protein sequence ID" value="KMQ71130.1"/>
    <property type="molecule type" value="Genomic_DNA"/>
</dbReference>